<name>A0ACC0AJR7_CATRO</name>
<keyword evidence="2" id="KW-1185">Reference proteome</keyword>
<gene>
    <name evidence="1" type="ORF">M9H77_20152</name>
</gene>
<reference evidence="2" key="1">
    <citation type="journal article" date="2023" name="Nat. Plants">
        <title>Single-cell RNA sequencing provides a high-resolution roadmap for understanding the multicellular compartmentation of specialized metabolism.</title>
        <authorList>
            <person name="Sun S."/>
            <person name="Shen X."/>
            <person name="Li Y."/>
            <person name="Li Y."/>
            <person name="Wang S."/>
            <person name="Li R."/>
            <person name="Zhang H."/>
            <person name="Shen G."/>
            <person name="Guo B."/>
            <person name="Wei J."/>
            <person name="Xu J."/>
            <person name="St-Pierre B."/>
            <person name="Chen S."/>
            <person name="Sun C."/>
        </authorList>
    </citation>
    <scope>NUCLEOTIDE SEQUENCE [LARGE SCALE GENOMIC DNA]</scope>
</reference>
<accession>A0ACC0AJR7</accession>
<dbReference type="EMBL" id="CM044705">
    <property type="protein sequence ID" value="KAI5660829.1"/>
    <property type="molecule type" value="Genomic_DNA"/>
</dbReference>
<protein>
    <submittedName>
        <fullName evidence="1">Uncharacterized protein</fullName>
    </submittedName>
</protein>
<organism evidence="1 2">
    <name type="scientific">Catharanthus roseus</name>
    <name type="common">Madagascar periwinkle</name>
    <name type="synonym">Vinca rosea</name>
    <dbReference type="NCBI Taxonomy" id="4058"/>
    <lineage>
        <taxon>Eukaryota</taxon>
        <taxon>Viridiplantae</taxon>
        <taxon>Streptophyta</taxon>
        <taxon>Embryophyta</taxon>
        <taxon>Tracheophyta</taxon>
        <taxon>Spermatophyta</taxon>
        <taxon>Magnoliopsida</taxon>
        <taxon>eudicotyledons</taxon>
        <taxon>Gunneridae</taxon>
        <taxon>Pentapetalae</taxon>
        <taxon>asterids</taxon>
        <taxon>lamiids</taxon>
        <taxon>Gentianales</taxon>
        <taxon>Apocynaceae</taxon>
        <taxon>Rauvolfioideae</taxon>
        <taxon>Vinceae</taxon>
        <taxon>Catharanthinae</taxon>
        <taxon>Catharanthus</taxon>
    </lineage>
</organism>
<comment type="caution">
    <text evidence="1">The sequence shown here is derived from an EMBL/GenBank/DDBJ whole genome shotgun (WGS) entry which is preliminary data.</text>
</comment>
<dbReference type="Proteomes" id="UP001060085">
    <property type="component" value="Linkage Group LG05"/>
</dbReference>
<evidence type="ECO:0000313" key="2">
    <source>
        <dbReference type="Proteomes" id="UP001060085"/>
    </source>
</evidence>
<proteinExistence type="predicted"/>
<evidence type="ECO:0000313" key="1">
    <source>
        <dbReference type="EMBL" id="KAI5660829.1"/>
    </source>
</evidence>
<sequence>MSVPRYPGLSEEEQDQESYGVVETMDPELYRAAVEGDILEFARAMENCTMDRHDNLLASCVQLGPQQNTVLHIAASFGHHEIVKLICKDIPYLVVEKDSRGDTALHVAARSGDIVLVRILLDTDFKGSLGEVNEEGNTALHEALRYNHEDIARILIENNLNMIYSDNKEGESLLYLAAEAGYPSVIRLLMDNPVGNYIGQDKLKNKSPVHAAIKRRNIGVLELLWKRHGSSFQKRCAEGRNPLHYAAYIGYAEGVSFILNKFYAFAYSRDKDGFFPIHLAASQGHTGIVQLMLKKRPDSRELLTLQQQNILHIAAKSGKCSAFYCMLKMPELEKLINARDENGNTPLHVATISGQPKTVSALVWDERVSLDLENNEGQTALDISEEHMKQDMASFHKRLTWLALRVAGAPRAEIADISRSANSVLGGQPTTENCRDKVNVTLLVASFVATVTFAAGLTMPGGYRNSDPNQGMANMLTEVKFQEFVIFDSLALYSSVIVAVMLIWAQLGDRNSMHVTLKSALPLLGISLVMMLLAFMAGVYLVVSKLSWLAKVVLFLGSTFVTVIFLLFLPLCFLGSLKNRICRHFSYYAFCFMLYALGSYTENEAEAY</sequence>